<gene>
    <name evidence="2" type="ORF">ACFODZ_15855</name>
</gene>
<sequence>MKKWILILVIMANGVAQAAIMEIIDSSGDGNGNTVDGVGLNVDDNGNVYITGVNTDNLFRISASTSCTTADCEIIEILDASGDGVIAHDRTSAVATDADGNVYVAGQFSDNVWRILNPINCSTSGTACNIEEIIGPSGDGSNPLDTPVALAVDHSGHVYVAGAVSHNVFRIAASTTCGTGGPACTVTEIIDESGDNNGNIISQPVGLAIDSQNNVFVTTQNSDNVFKIANPGSCSTNGTPCTITEIIDESSLTASAFGRGLVVDSQDNVYLTSLGFFENAAVFKINTPGTCSTAGTACTITEIFNTPTPQQAGNMAVDSADNIYFAGGNGDNAFRIDNPVNCSTSSTPCIITEIIDANGDGVAILDGPGNVAIGNDVDVYVSGGGSDNAFRVSGAAESTDLIFRNGFDF</sequence>
<comment type="caution">
    <text evidence="2">The sequence shown here is derived from an EMBL/GenBank/DDBJ whole genome shotgun (WGS) entry which is preliminary data.</text>
</comment>
<proteinExistence type="predicted"/>
<dbReference type="RefSeq" id="WP_077412514.1">
    <property type="nucleotide sequence ID" value="NZ_JBHRTS010000010.1"/>
</dbReference>
<dbReference type="InterPro" id="IPR051344">
    <property type="entry name" value="Vgb"/>
</dbReference>
<name>A0ABV7JFR3_9GAMM</name>
<evidence type="ECO:0000256" key="1">
    <source>
        <dbReference type="SAM" id="SignalP"/>
    </source>
</evidence>
<evidence type="ECO:0000313" key="3">
    <source>
        <dbReference type="Proteomes" id="UP001595533"/>
    </source>
</evidence>
<dbReference type="SUPFAM" id="SSF101898">
    <property type="entry name" value="NHL repeat"/>
    <property type="match status" value="1"/>
</dbReference>
<keyword evidence="1" id="KW-0732">Signal</keyword>
<dbReference type="PANTHER" id="PTHR40274">
    <property type="entry name" value="VIRGINIAMYCIN B LYASE"/>
    <property type="match status" value="1"/>
</dbReference>
<organism evidence="2 3">
    <name type="scientific">Marinicella sediminis</name>
    <dbReference type="NCBI Taxonomy" id="1792834"/>
    <lineage>
        <taxon>Bacteria</taxon>
        <taxon>Pseudomonadati</taxon>
        <taxon>Pseudomonadota</taxon>
        <taxon>Gammaproteobacteria</taxon>
        <taxon>Lysobacterales</taxon>
        <taxon>Marinicellaceae</taxon>
        <taxon>Marinicella</taxon>
    </lineage>
</organism>
<dbReference type="Gene3D" id="2.80.10.50">
    <property type="match status" value="1"/>
</dbReference>
<accession>A0ABV7JFR3</accession>
<reference evidence="3" key="1">
    <citation type="journal article" date="2019" name="Int. J. Syst. Evol. Microbiol.">
        <title>The Global Catalogue of Microorganisms (GCM) 10K type strain sequencing project: providing services to taxonomists for standard genome sequencing and annotation.</title>
        <authorList>
            <consortium name="The Broad Institute Genomics Platform"/>
            <consortium name="The Broad Institute Genome Sequencing Center for Infectious Disease"/>
            <person name="Wu L."/>
            <person name="Ma J."/>
        </authorList>
    </citation>
    <scope>NUCLEOTIDE SEQUENCE [LARGE SCALE GENOMIC DNA]</scope>
    <source>
        <strain evidence="3">KCTC 42953</strain>
    </source>
</reference>
<dbReference type="EMBL" id="JBHRTS010000010">
    <property type="protein sequence ID" value="MFC3195730.1"/>
    <property type="molecule type" value="Genomic_DNA"/>
</dbReference>
<dbReference type="Proteomes" id="UP001595533">
    <property type="component" value="Unassembled WGS sequence"/>
</dbReference>
<evidence type="ECO:0000313" key="2">
    <source>
        <dbReference type="EMBL" id="MFC3195730.1"/>
    </source>
</evidence>
<dbReference type="PANTHER" id="PTHR40274:SF3">
    <property type="entry name" value="VIRGINIAMYCIN B LYASE"/>
    <property type="match status" value="1"/>
</dbReference>
<dbReference type="Gene3D" id="2.40.10.500">
    <property type="match status" value="2"/>
</dbReference>
<keyword evidence="3" id="KW-1185">Reference proteome</keyword>
<protein>
    <submittedName>
        <fullName evidence="2">Uncharacterized protein</fullName>
    </submittedName>
</protein>
<feature type="signal peptide" evidence="1">
    <location>
        <begin position="1"/>
        <end position="18"/>
    </location>
</feature>
<feature type="chain" id="PRO_5045887847" evidence="1">
    <location>
        <begin position="19"/>
        <end position="409"/>
    </location>
</feature>